<dbReference type="InterPro" id="IPR001633">
    <property type="entry name" value="EAL_dom"/>
</dbReference>
<comment type="caution">
    <text evidence="2">The sequence shown here is derived from an EMBL/GenBank/DDBJ whole genome shotgun (WGS) entry which is preliminary data.</text>
</comment>
<dbReference type="Gene3D" id="3.20.20.450">
    <property type="entry name" value="EAL domain"/>
    <property type="match status" value="1"/>
</dbReference>
<dbReference type="CDD" id="cd01948">
    <property type="entry name" value="EAL"/>
    <property type="match status" value="1"/>
</dbReference>
<sequence>MLARVLTRQHVRAVYQPIVHLANRSVVGFEALARPANVADDGSVEEFFRTARAQGVTRDLDWLCRRAALDGSRFMDVGPFLSLNLNPDALQSADADAEALVQLLVDAGRSMAATVVEVVRPASVPDVGALMELLQPYRRRGVLIAVGVEESDEDVLSSSVEQPDFVKLSRTVVAAMADPAQRGLAERTAARALRGWPTPIAEGIEHEGMAQIVVATGIRLGQGYHLGRPAAMDREGRLLHSDAALPQAIQGSG</sequence>
<dbReference type="PANTHER" id="PTHR33121">
    <property type="entry name" value="CYCLIC DI-GMP PHOSPHODIESTERASE PDEF"/>
    <property type="match status" value="1"/>
</dbReference>
<protein>
    <submittedName>
        <fullName evidence="2">EAL domain-containing protein</fullName>
    </submittedName>
</protein>
<dbReference type="PANTHER" id="PTHR33121:SF76">
    <property type="entry name" value="SIGNALING PROTEIN"/>
    <property type="match status" value="1"/>
</dbReference>
<gene>
    <name evidence="2" type="ORF">JF887_04665</name>
</gene>
<dbReference type="AlphaFoldDB" id="A0A934NIZ9"/>
<dbReference type="InterPro" id="IPR050706">
    <property type="entry name" value="Cyclic-di-GMP_PDE-like"/>
</dbReference>
<dbReference type="Pfam" id="PF00563">
    <property type="entry name" value="EAL"/>
    <property type="match status" value="1"/>
</dbReference>
<dbReference type="Proteomes" id="UP000614410">
    <property type="component" value="Unassembled WGS sequence"/>
</dbReference>
<dbReference type="SUPFAM" id="SSF141868">
    <property type="entry name" value="EAL domain-like"/>
    <property type="match status" value="1"/>
</dbReference>
<dbReference type="EMBL" id="JAEKNN010000023">
    <property type="protein sequence ID" value="MBJ7608709.1"/>
    <property type="molecule type" value="Genomic_DNA"/>
</dbReference>
<accession>A0A934NIZ9</accession>
<feature type="domain" description="EAL" evidence="1">
    <location>
        <begin position="1"/>
        <end position="243"/>
    </location>
</feature>
<dbReference type="PROSITE" id="PS50883">
    <property type="entry name" value="EAL"/>
    <property type="match status" value="1"/>
</dbReference>
<dbReference type="SMART" id="SM00052">
    <property type="entry name" value="EAL"/>
    <property type="match status" value="1"/>
</dbReference>
<dbReference type="GO" id="GO:0071111">
    <property type="term" value="F:cyclic-guanylate-specific phosphodiesterase activity"/>
    <property type="evidence" value="ECO:0007669"/>
    <property type="project" value="InterPro"/>
</dbReference>
<reference evidence="2 3" key="1">
    <citation type="submission" date="2020-10" db="EMBL/GenBank/DDBJ databases">
        <title>Ca. Dormibacterota MAGs.</title>
        <authorList>
            <person name="Montgomery K."/>
        </authorList>
    </citation>
    <scope>NUCLEOTIDE SEQUENCE [LARGE SCALE GENOMIC DNA]</scope>
    <source>
        <strain evidence="2">Mitchell_Peninsula_5</strain>
    </source>
</reference>
<organism evidence="2 3">
    <name type="scientific">Candidatus Amunia macphersoniae</name>
    <dbReference type="NCBI Taxonomy" id="3127014"/>
    <lineage>
        <taxon>Bacteria</taxon>
        <taxon>Bacillati</taxon>
        <taxon>Candidatus Dormiibacterota</taxon>
        <taxon>Candidatus Dormibacteria</taxon>
        <taxon>Candidatus Aeolococcales</taxon>
        <taxon>Candidatus Aeolococcaceae</taxon>
        <taxon>Candidatus Amunia</taxon>
    </lineage>
</organism>
<proteinExistence type="predicted"/>
<dbReference type="InterPro" id="IPR035919">
    <property type="entry name" value="EAL_sf"/>
</dbReference>
<evidence type="ECO:0000259" key="1">
    <source>
        <dbReference type="PROSITE" id="PS50883"/>
    </source>
</evidence>
<evidence type="ECO:0000313" key="2">
    <source>
        <dbReference type="EMBL" id="MBJ7608709.1"/>
    </source>
</evidence>
<evidence type="ECO:0000313" key="3">
    <source>
        <dbReference type="Proteomes" id="UP000614410"/>
    </source>
</evidence>
<name>A0A934NIZ9_9BACT</name>